<evidence type="ECO:0000256" key="5">
    <source>
        <dbReference type="ARBA" id="ARBA00022723"/>
    </source>
</evidence>
<organism evidence="12 13">
    <name type="scientific">Trichomonascus ciferrii</name>
    <dbReference type="NCBI Taxonomy" id="44093"/>
    <lineage>
        <taxon>Eukaryota</taxon>
        <taxon>Fungi</taxon>
        <taxon>Dikarya</taxon>
        <taxon>Ascomycota</taxon>
        <taxon>Saccharomycotina</taxon>
        <taxon>Dipodascomycetes</taxon>
        <taxon>Dipodascales</taxon>
        <taxon>Trichomonascaceae</taxon>
        <taxon>Trichomonascus</taxon>
        <taxon>Trichomonascus ciferrii complex</taxon>
    </lineage>
</organism>
<dbReference type="InterPro" id="IPR016558">
    <property type="entry name" value="DNA_primase_lsu_euk"/>
</dbReference>
<keyword evidence="2 9" id="KW-0004">4Fe-4S</keyword>
<sequence>MFRQNNGRKRRAYERKIDSVEIDRNTEYPYRLNFYHGPPLQEITVEEFEEWAIDRLRVLNELELCEARGEWVEDKPNGGSLGQTMKPILDKYLPLSTSSGKNRAAVVEQERKKDHYSHFILRLVFSRSEDLRNRFIRLERELFKLRYYTDMRAERQAFIDSLNFAWEPVSEEERKSLETKLNWTMAEKEYFKLEFENVLDLVERRQVFLHKGKAYVPISLQHDLIFNQFTRQLEKALIATGKVLPRLDEDDRLVKILRHLADGGIPSTNKIKINTNGEFTADQVDALASKHFPMCMRWMHNSDRARHHAFYDNRTQYGLFLKGIGLSVEESLKFWRSVFNTLTDDQYKKQNYAYNVRHSYGLEGSRQDYRPKNCMEIIKATDTSKHCGCPFRGFEISRLTDELKAMGITDTQELAQVKDLVNKNRYHVACGMVYEFTHKNDTRQLEHTITSPNEYFERSFSLEKGDA</sequence>
<dbReference type="Gene3D" id="1.20.930.80">
    <property type="match status" value="1"/>
</dbReference>
<keyword evidence="8 9" id="KW-0238">DNA-binding</keyword>
<protein>
    <recommendedName>
        <fullName evidence="9">DNA primase large subunit</fullName>
    </recommendedName>
</protein>
<feature type="binding site" evidence="10">
    <location>
        <position position="374"/>
    </location>
    <ligand>
        <name>[4Fe-4S] cluster</name>
        <dbReference type="ChEBI" id="CHEBI:49883"/>
    </ligand>
</feature>
<dbReference type="GO" id="GO:0006269">
    <property type="term" value="P:DNA replication, synthesis of primer"/>
    <property type="evidence" value="ECO:0007669"/>
    <property type="project" value="UniProtKB-KW"/>
</dbReference>
<evidence type="ECO:0000313" key="13">
    <source>
        <dbReference type="Proteomes" id="UP000761534"/>
    </source>
</evidence>
<comment type="cofactor">
    <cofactor evidence="9">
        <name>[4Fe-4S] cluster</name>
        <dbReference type="ChEBI" id="CHEBI:49883"/>
    </cofactor>
    <text evidence="9">Binds 1 [4Fe-4S] cluster.</text>
</comment>
<dbReference type="EMBL" id="SWFS01000466">
    <property type="protein sequence ID" value="KAA8902507.1"/>
    <property type="molecule type" value="Genomic_DNA"/>
</dbReference>
<comment type="caution">
    <text evidence="12">The sequence shown here is derived from an EMBL/GenBank/DDBJ whole genome shotgun (WGS) entry which is preliminary data.</text>
</comment>
<feature type="binding site" evidence="10">
    <location>
        <position position="389"/>
    </location>
    <ligand>
        <name>[4Fe-4S] cluster</name>
        <dbReference type="ChEBI" id="CHEBI:49883"/>
    </ligand>
</feature>
<evidence type="ECO:0000313" key="12">
    <source>
        <dbReference type="EMBL" id="KAA8902507.1"/>
    </source>
</evidence>
<dbReference type="InterPro" id="IPR007238">
    <property type="entry name" value="DNA_primase_lsu_euk/arc"/>
</dbReference>
<comment type="function">
    <text evidence="9">DNA primase is the polymerase that synthesizes small RNA primers for the Okazaki fragments made during discontinuous DNA replication.</text>
</comment>
<dbReference type="Pfam" id="PF04104">
    <property type="entry name" value="DNA_primase_lrg"/>
    <property type="match status" value="1"/>
</dbReference>
<dbReference type="GO" id="GO:0046872">
    <property type="term" value="F:metal ion binding"/>
    <property type="evidence" value="ECO:0007669"/>
    <property type="project" value="UniProtKB-UniRule"/>
</dbReference>
<evidence type="ECO:0000256" key="1">
    <source>
        <dbReference type="ARBA" id="ARBA00010564"/>
    </source>
</evidence>
<name>A0A642UNL3_9ASCO</name>
<evidence type="ECO:0000256" key="7">
    <source>
        <dbReference type="ARBA" id="ARBA00023014"/>
    </source>
</evidence>
<dbReference type="Proteomes" id="UP000761534">
    <property type="component" value="Unassembled WGS sequence"/>
</dbReference>
<dbReference type="PANTHER" id="PTHR10537:SF3">
    <property type="entry name" value="DNA PRIMASE LARGE SUBUNIT"/>
    <property type="match status" value="1"/>
</dbReference>
<dbReference type="CDD" id="cd07322">
    <property type="entry name" value="PriL_PriS_Eukaryotic"/>
    <property type="match status" value="1"/>
</dbReference>
<evidence type="ECO:0000256" key="6">
    <source>
        <dbReference type="ARBA" id="ARBA00023004"/>
    </source>
</evidence>
<dbReference type="Pfam" id="PF26466">
    <property type="entry name" value="DNA_primase_lrg_N"/>
    <property type="match status" value="1"/>
</dbReference>
<feature type="binding site" evidence="10">
    <location>
        <position position="430"/>
    </location>
    <ligand>
        <name>[4Fe-4S] cluster</name>
        <dbReference type="ChEBI" id="CHEBI:49883"/>
    </ligand>
</feature>
<accession>A0A642UNL3</accession>
<dbReference type="PANTHER" id="PTHR10537">
    <property type="entry name" value="DNA PRIMASE LARGE SUBUNIT"/>
    <property type="match status" value="1"/>
</dbReference>
<dbReference type="PIRSF" id="PIRSF009449">
    <property type="entry name" value="DNA_primase_large_subunit"/>
    <property type="match status" value="1"/>
</dbReference>
<comment type="similarity">
    <text evidence="1 9">Belongs to the eukaryotic-type primase large subunit family.</text>
</comment>
<dbReference type="GO" id="GO:0003677">
    <property type="term" value="F:DNA binding"/>
    <property type="evidence" value="ECO:0007669"/>
    <property type="project" value="UniProtKB-UniRule"/>
</dbReference>
<evidence type="ECO:0000256" key="3">
    <source>
        <dbReference type="ARBA" id="ARBA00022515"/>
    </source>
</evidence>
<dbReference type="InterPro" id="IPR058560">
    <property type="entry name" value="DNA_primase_C"/>
</dbReference>
<feature type="domain" description="DNA primase large subunit C-terminal" evidence="11">
    <location>
        <begin position="286"/>
        <end position="456"/>
    </location>
</feature>
<evidence type="ECO:0000259" key="11">
    <source>
        <dbReference type="Pfam" id="PF04104"/>
    </source>
</evidence>
<keyword evidence="13" id="KW-1185">Reference proteome</keyword>
<keyword evidence="6 9" id="KW-0408">Iron</keyword>
<keyword evidence="4 9" id="KW-0235">DNA replication</keyword>
<evidence type="ECO:0000256" key="2">
    <source>
        <dbReference type="ARBA" id="ARBA00022485"/>
    </source>
</evidence>
<dbReference type="AlphaFoldDB" id="A0A642UNL3"/>
<evidence type="ECO:0000256" key="9">
    <source>
        <dbReference type="PIRNR" id="PIRNR009449"/>
    </source>
</evidence>
<keyword evidence="7 9" id="KW-0411">Iron-sulfur</keyword>
<reference evidence="12" key="1">
    <citation type="journal article" date="2019" name="G3 (Bethesda)">
        <title>Genome Assemblies of Two Rare Opportunistic Yeast Pathogens: Diutina rugosa (syn. Candida rugosa) and Trichomonascus ciferrii (syn. Candida ciferrii).</title>
        <authorList>
            <person name="Mixao V."/>
            <person name="Saus E."/>
            <person name="Hansen A.P."/>
            <person name="Lass-Florl C."/>
            <person name="Gabaldon T."/>
        </authorList>
    </citation>
    <scope>NUCLEOTIDE SEQUENCE</scope>
    <source>
        <strain evidence="12">CBS 4856</strain>
    </source>
</reference>
<dbReference type="OrthoDB" id="421393at2759"/>
<feature type="binding site" evidence="10">
    <location>
        <position position="295"/>
    </location>
    <ligand>
        <name>[4Fe-4S] cluster</name>
        <dbReference type="ChEBI" id="CHEBI:49883"/>
    </ligand>
</feature>
<evidence type="ECO:0000256" key="8">
    <source>
        <dbReference type="ARBA" id="ARBA00023125"/>
    </source>
</evidence>
<dbReference type="GO" id="GO:0051539">
    <property type="term" value="F:4 iron, 4 sulfur cluster binding"/>
    <property type="evidence" value="ECO:0007669"/>
    <property type="project" value="UniProtKB-UniRule"/>
</dbReference>
<proteinExistence type="inferred from homology"/>
<dbReference type="GO" id="GO:0005658">
    <property type="term" value="C:alpha DNA polymerase:primase complex"/>
    <property type="evidence" value="ECO:0007669"/>
    <property type="project" value="UniProtKB-ARBA"/>
</dbReference>
<evidence type="ECO:0000256" key="4">
    <source>
        <dbReference type="ARBA" id="ARBA00022705"/>
    </source>
</evidence>
<dbReference type="GO" id="GO:0006270">
    <property type="term" value="P:DNA replication initiation"/>
    <property type="evidence" value="ECO:0007669"/>
    <property type="project" value="TreeGrafter"/>
</dbReference>
<gene>
    <name evidence="12" type="ORF">TRICI_005868</name>
</gene>
<keyword evidence="3 9" id="KW-0639">Primosome</keyword>
<evidence type="ECO:0000256" key="10">
    <source>
        <dbReference type="PIRSR" id="PIRSR009449-1"/>
    </source>
</evidence>
<keyword evidence="5 9" id="KW-0479">Metal-binding</keyword>
<dbReference type="VEuPathDB" id="FungiDB:TRICI_005868"/>